<gene>
    <name evidence="2" type="ORF">GGR28_002735</name>
</gene>
<accession>A0A840E969</accession>
<name>A0A840E969_9BACT</name>
<feature type="region of interest" description="Disordered" evidence="1">
    <location>
        <begin position="58"/>
        <end position="78"/>
    </location>
</feature>
<reference evidence="2 3" key="1">
    <citation type="submission" date="2020-08" db="EMBL/GenBank/DDBJ databases">
        <title>Genomic Encyclopedia of Type Strains, Phase IV (KMG-IV): sequencing the most valuable type-strain genomes for metagenomic binning, comparative biology and taxonomic classification.</title>
        <authorList>
            <person name="Goeker M."/>
        </authorList>
    </citation>
    <scope>NUCLEOTIDE SEQUENCE [LARGE SCALE GENOMIC DNA]</scope>
    <source>
        <strain evidence="2 3">DSM 105137</strain>
    </source>
</reference>
<sequence length="78" mass="8726">MPVFLAPTRRQKGMLGGYAGAVKRGAKAGKRHLNHVKSWTYKKARKLKCGIPDAWQLGWQKSTAPRDPEKTDQQPALL</sequence>
<dbReference type="EMBL" id="JACIFF010000007">
    <property type="protein sequence ID" value="MBB4080105.1"/>
    <property type="molecule type" value="Genomic_DNA"/>
</dbReference>
<organism evidence="2 3">
    <name type="scientific">Neolewinella aquimaris</name>
    <dbReference type="NCBI Taxonomy" id="1835722"/>
    <lineage>
        <taxon>Bacteria</taxon>
        <taxon>Pseudomonadati</taxon>
        <taxon>Bacteroidota</taxon>
        <taxon>Saprospiria</taxon>
        <taxon>Saprospirales</taxon>
        <taxon>Lewinellaceae</taxon>
        <taxon>Neolewinella</taxon>
    </lineage>
</organism>
<evidence type="ECO:0000313" key="3">
    <source>
        <dbReference type="Proteomes" id="UP000576209"/>
    </source>
</evidence>
<dbReference type="Proteomes" id="UP000576209">
    <property type="component" value="Unassembled WGS sequence"/>
</dbReference>
<proteinExistence type="predicted"/>
<dbReference type="AlphaFoldDB" id="A0A840E969"/>
<protein>
    <submittedName>
        <fullName evidence="2">Uncharacterized protein</fullName>
    </submittedName>
</protein>
<evidence type="ECO:0000313" key="2">
    <source>
        <dbReference type="EMBL" id="MBB4080105.1"/>
    </source>
</evidence>
<keyword evidence="3" id="KW-1185">Reference proteome</keyword>
<evidence type="ECO:0000256" key="1">
    <source>
        <dbReference type="SAM" id="MobiDB-lite"/>
    </source>
</evidence>
<comment type="caution">
    <text evidence="2">The sequence shown here is derived from an EMBL/GenBank/DDBJ whole genome shotgun (WGS) entry which is preliminary data.</text>
</comment>